<dbReference type="OrthoDB" id="35930at10239"/>
<gene>
    <name evidence="1" type="ORF">Phi10:1_gp037</name>
</gene>
<organism evidence="1 2">
    <name type="scientific">Cellulophaga phage phi10:1</name>
    <dbReference type="NCBI Taxonomy" id="1327981"/>
    <lineage>
        <taxon>Viruses</taxon>
        <taxon>Duplodnaviria</taxon>
        <taxon>Heunggongvirae</taxon>
        <taxon>Uroviricota</taxon>
        <taxon>Caudoviricetes</taxon>
        <taxon>Assiduviridae</taxon>
        <taxon>Cebadecemvirus</taxon>
        <taxon>Cebadecemvirus phi10una</taxon>
    </lineage>
</organism>
<proteinExistence type="predicted"/>
<dbReference type="Proteomes" id="UP000014711">
    <property type="component" value="Segment"/>
</dbReference>
<evidence type="ECO:0000313" key="2">
    <source>
        <dbReference type="Proteomes" id="UP000014711"/>
    </source>
</evidence>
<evidence type="ECO:0000313" key="1">
    <source>
        <dbReference type="EMBL" id="AGO48378.1"/>
    </source>
</evidence>
<dbReference type="KEGG" id="vg:16797051"/>
<dbReference type="RefSeq" id="YP_008241956.1">
    <property type="nucleotide sequence ID" value="NC_021802.1"/>
</dbReference>
<keyword evidence="2" id="KW-1185">Reference proteome</keyword>
<dbReference type="EMBL" id="KC821618">
    <property type="protein sequence ID" value="AGO48378.1"/>
    <property type="molecule type" value="Genomic_DNA"/>
</dbReference>
<protein>
    <submittedName>
        <fullName evidence="1">Uncharacterized protein</fullName>
    </submittedName>
</protein>
<name>S0A2D4_9CAUD</name>
<reference evidence="2" key="2">
    <citation type="submission" date="2013-03" db="EMBL/GenBank/DDBJ databases">
        <title>The Cellulophaga phages: a novel, diverse, and globally ubiquitous model system.</title>
        <authorList>
            <person name="Holmfeldt K."/>
            <person name="Solonenko N."/>
            <person name="Shah M."/>
            <person name="Corrier K."/>
            <person name="Riemann L."/>
            <person name="VerBerkmoes N.C."/>
            <person name="Sullivan M.B."/>
        </authorList>
    </citation>
    <scope>NUCLEOTIDE SEQUENCE [LARGE SCALE GENOMIC DNA]</scope>
</reference>
<sequence length="166" mass="19124">MDMKTAMQHFREVQDEDLRIRLLANLRNHPINKTSSTSIYNTLADAFQSFKWSETSQGYGYWESKSDELISKGLPTDKEETKGVFKDITDSISSLLDYKNEKYGNSALEPINVFDGKCKSGKRIDDKISRVKNNDVIQKNDVVDLIGYLILTCKEFGWTNFDEFKD</sequence>
<dbReference type="GeneID" id="16797051"/>
<reference evidence="1 2" key="1">
    <citation type="journal article" date="2013" name="Proc. Natl. Acad. Sci. U.S.A.">
        <title>Twelve previously unknown phage genera are ubiquitous in global oceans.</title>
        <authorList>
            <person name="Holmfeldt K."/>
            <person name="Solonenko N."/>
            <person name="Shah M."/>
            <person name="Corrier K."/>
            <person name="Riemann L."/>
            <person name="Verberkmoes N.C."/>
            <person name="Sullivan M.B."/>
        </authorList>
    </citation>
    <scope>NUCLEOTIDE SEQUENCE [LARGE SCALE GENOMIC DNA]</scope>
    <source>
        <strain evidence="1">Phi10:1</strain>
    </source>
</reference>
<accession>S0A2D4</accession>